<keyword evidence="2" id="KW-0732">Signal</keyword>
<dbReference type="RefSeq" id="WP_093555917.1">
    <property type="nucleotide sequence ID" value="NZ_FPBO01000010.1"/>
</dbReference>
<evidence type="ECO:0000313" key="3">
    <source>
        <dbReference type="EMBL" id="SFU80388.1"/>
    </source>
</evidence>
<sequence length="81" mass="7776">MKLPILLAAVAALALTACEKTTVNNPPVVDPAPAPAVVPVPVPVPGPAGPPGAPGAPGEAGKPGDTVIVVPDANKPADPPR</sequence>
<feature type="signal peptide" evidence="2">
    <location>
        <begin position="1"/>
        <end position="19"/>
    </location>
</feature>
<feature type="chain" id="PRO_5011476904" description="Collagen-like protein" evidence="2">
    <location>
        <begin position="20"/>
        <end position="81"/>
    </location>
</feature>
<feature type="compositionally biased region" description="Pro residues" evidence="1">
    <location>
        <begin position="45"/>
        <end position="54"/>
    </location>
</feature>
<protein>
    <recommendedName>
        <fullName evidence="5">Collagen-like protein</fullName>
    </recommendedName>
</protein>
<dbReference type="PROSITE" id="PS51257">
    <property type="entry name" value="PROKAR_LIPOPROTEIN"/>
    <property type="match status" value="1"/>
</dbReference>
<evidence type="ECO:0000256" key="1">
    <source>
        <dbReference type="SAM" id="MobiDB-lite"/>
    </source>
</evidence>
<dbReference type="AlphaFoldDB" id="A0A1I7J5D4"/>
<reference evidence="4" key="1">
    <citation type="submission" date="2016-10" db="EMBL/GenBank/DDBJ databases">
        <authorList>
            <person name="Varghese N."/>
            <person name="Submissions S."/>
        </authorList>
    </citation>
    <scope>NUCLEOTIDE SEQUENCE [LARGE SCALE GENOMIC DNA]</scope>
    <source>
        <strain evidence="4">CGMCC 1.11014</strain>
    </source>
</reference>
<evidence type="ECO:0000313" key="4">
    <source>
        <dbReference type="Proteomes" id="UP000199391"/>
    </source>
</evidence>
<accession>A0A1I7J5D4</accession>
<evidence type="ECO:0008006" key="5">
    <source>
        <dbReference type="Google" id="ProtNLM"/>
    </source>
</evidence>
<organism evidence="3 4">
    <name type="scientific">Pseudoduganella namucuonensis</name>
    <dbReference type="NCBI Taxonomy" id="1035707"/>
    <lineage>
        <taxon>Bacteria</taxon>
        <taxon>Pseudomonadati</taxon>
        <taxon>Pseudomonadota</taxon>
        <taxon>Betaproteobacteria</taxon>
        <taxon>Burkholderiales</taxon>
        <taxon>Oxalobacteraceae</taxon>
        <taxon>Telluria group</taxon>
        <taxon>Pseudoduganella</taxon>
    </lineage>
</organism>
<gene>
    <name evidence="3" type="ORF">SAMN05216552_101071</name>
</gene>
<feature type="region of interest" description="Disordered" evidence="1">
    <location>
        <begin position="45"/>
        <end position="81"/>
    </location>
</feature>
<name>A0A1I7J5D4_9BURK</name>
<proteinExistence type="predicted"/>
<dbReference type="EMBL" id="FPBO01000010">
    <property type="protein sequence ID" value="SFU80388.1"/>
    <property type="molecule type" value="Genomic_DNA"/>
</dbReference>
<dbReference type="Proteomes" id="UP000199391">
    <property type="component" value="Unassembled WGS sequence"/>
</dbReference>
<keyword evidence="4" id="KW-1185">Reference proteome</keyword>
<dbReference type="STRING" id="1035707.SAMN05216552_101071"/>
<evidence type="ECO:0000256" key="2">
    <source>
        <dbReference type="SAM" id="SignalP"/>
    </source>
</evidence>